<dbReference type="CDD" id="cd13405">
    <property type="entry name" value="TNFRSF14_teleost"/>
    <property type="match status" value="1"/>
</dbReference>
<feature type="disulfide bond" evidence="1">
    <location>
        <begin position="146"/>
        <end position="161"/>
    </location>
</feature>
<keyword evidence="2" id="KW-0812">Transmembrane</keyword>
<name>A0A8C7D007_ONCKI</name>
<keyword evidence="2" id="KW-0472">Membrane</keyword>
<evidence type="ECO:0000256" key="1">
    <source>
        <dbReference type="PROSITE-ProRule" id="PRU00206"/>
    </source>
</evidence>
<evidence type="ECO:0000313" key="5">
    <source>
        <dbReference type="Proteomes" id="UP000694557"/>
    </source>
</evidence>
<dbReference type="InterPro" id="IPR001368">
    <property type="entry name" value="TNFR/NGFR_Cys_rich_reg"/>
</dbReference>
<accession>A0A8C7D007</accession>
<dbReference type="Proteomes" id="UP000694557">
    <property type="component" value="Unassembled WGS sequence"/>
</dbReference>
<dbReference type="SUPFAM" id="SSF57586">
    <property type="entry name" value="TNF receptor-like"/>
    <property type="match status" value="3"/>
</dbReference>
<dbReference type="FunFam" id="2.10.50.10:FF:000007">
    <property type="entry name" value="TNF receptor superfamily member 14"/>
    <property type="match status" value="1"/>
</dbReference>
<dbReference type="PANTHER" id="PTHR46838">
    <property type="entry name" value="TUMOR NECROSIS FACTOR RECEPTOR SUPERFAMILY MEMBER 14"/>
    <property type="match status" value="1"/>
</dbReference>
<dbReference type="Gene3D" id="2.10.50.10">
    <property type="entry name" value="Tumor Necrosis Factor Receptor, subunit A, domain 2"/>
    <property type="match status" value="3"/>
</dbReference>
<dbReference type="GeneTree" id="ENSGT00950000183126"/>
<feature type="transmembrane region" description="Helical" evidence="2">
    <location>
        <begin position="282"/>
        <end position="305"/>
    </location>
</feature>
<evidence type="ECO:0000256" key="2">
    <source>
        <dbReference type="SAM" id="Phobius"/>
    </source>
</evidence>
<keyword evidence="1" id="KW-1015">Disulfide bond</keyword>
<proteinExistence type="predicted"/>
<reference evidence="4" key="2">
    <citation type="submission" date="2025-09" db="UniProtKB">
        <authorList>
            <consortium name="Ensembl"/>
        </authorList>
    </citation>
    <scope>IDENTIFICATION</scope>
</reference>
<dbReference type="Pfam" id="PF00020">
    <property type="entry name" value="TNFR_c6"/>
    <property type="match status" value="1"/>
</dbReference>
<gene>
    <name evidence="4" type="primary">LOC109876012</name>
</gene>
<protein>
    <submittedName>
        <fullName evidence="4">Tumor necrosis factor receptor superfamily member 14</fullName>
    </submittedName>
</protein>
<evidence type="ECO:0000313" key="4">
    <source>
        <dbReference type="Ensembl" id="ENSOKIP00005014059.1"/>
    </source>
</evidence>
<dbReference type="GO" id="GO:0009897">
    <property type="term" value="C:external side of plasma membrane"/>
    <property type="evidence" value="ECO:0007669"/>
    <property type="project" value="TreeGrafter"/>
</dbReference>
<dbReference type="GO" id="GO:2000406">
    <property type="term" value="P:positive regulation of T cell migration"/>
    <property type="evidence" value="ECO:0007669"/>
    <property type="project" value="TreeGrafter"/>
</dbReference>
<dbReference type="AlphaFoldDB" id="A0A8C7D007"/>
<dbReference type="GO" id="GO:0046642">
    <property type="term" value="P:negative regulation of alpha-beta T cell proliferation"/>
    <property type="evidence" value="ECO:0007669"/>
    <property type="project" value="TreeGrafter"/>
</dbReference>
<dbReference type="PROSITE" id="PS50050">
    <property type="entry name" value="TNFR_NGFR_2"/>
    <property type="match status" value="1"/>
</dbReference>
<evidence type="ECO:0000259" key="3">
    <source>
        <dbReference type="PROSITE" id="PS50050"/>
    </source>
</evidence>
<dbReference type="GO" id="GO:0002720">
    <property type="term" value="P:positive regulation of cytokine production involved in immune response"/>
    <property type="evidence" value="ECO:0007669"/>
    <property type="project" value="TreeGrafter"/>
</dbReference>
<dbReference type="PROSITE" id="PS00652">
    <property type="entry name" value="TNFR_NGFR_1"/>
    <property type="match status" value="2"/>
</dbReference>
<keyword evidence="5" id="KW-1185">Reference proteome</keyword>
<sequence length="307" mass="34398">MYTKACRCTQWPADVHKGLQMYTMAYRCTQWPTDVHKGLQMYTKAYRCTQRPTDVHKGLQMYTKAYRCTQRPTDVHKGLQMYTKAYRCTQRPTNTYRGFNFLHVFGSDCGPAEYKKFDGQCCPMCGKGLVVRRDCTIESSTSCIPCIRGTFMNEANGLTKCFPCSSCDPGQGVFTQTECKPTSNTVCHVLDGYYCRSYSSNSECSFAVEHTHCSPGQSTKSPGTKTTDTMCEECQHGFYSQYGVNCTAWTDCAAMGRVKTEDGNSRQDVICNKVPPRIHTTLIAPLLLILLLGLTVAALFGFYLARG</sequence>
<dbReference type="GO" id="GO:0050829">
    <property type="term" value="P:defense response to Gram-negative bacterium"/>
    <property type="evidence" value="ECO:0007669"/>
    <property type="project" value="TreeGrafter"/>
</dbReference>
<feature type="domain" description="TNFR-Cys" evidence="3">
    <location>
        <begin position="145"/>
        <end position="187"/>
    </location>
</feature>
<feature type="repeat" description="TNFR-Cys" evidence="1">
    <location>
        <begin position="145"/>
        <end position="187"/>
    </location>
</feature>
<dbReference type="SMART" id="SM00208">
    <property type="entry name" value="TNFR"/>
    <property type="match status" value="4"/>
</dbReference>
<dbReference type="PANTHER" id="PTHR46838:SF1">
    <property type="entry name" value="TUMOR NECROSIS FACTOR RECEPTOR SUPERFAMILY MEMBER 14"/>
    <property type="match status" value="1"/>
</dbReference>
<reference evidence="4" key="1">
    <citation type="submission" date="2025-08" db="UniProtKB">
        <authorList>
            <consortium name="Ensembl"/>
        </authorList>
    </citation>
    <scope>IDENTIFICATION</scope>
</reference>
<dbReference type="Ensembl" id="ENSOKIT00005014974.1">
    <property type="protein sequence ID" value="ENSOKIP00005014059.1"/>
    <property type="gene ID" value="ENSOKIG00005006279.1"/>
</dbReference>
<keyword evidence="2" id="KW-1133">Transmembrane helix</keyword>
<comment type="caution">
    <text evidence="1">Lacks conserved residue(s) required for the propagation of feature annotation.</text>
</comment>
<organism evidence="4 5">
    <name type="scientific">Oncorhynchus kisutch</name>
    <name type="common">Coho salmon</name>
    <name type="synonym">Salmo kisutch</name>
    <dbReference type="NCBI Taxonomy" id="8019"/>
    <lineage>
        <taxon>Eukaryota</taxon>
        <taxon>Metazoa</taxon>
        <taxon>Chordata</taxon>
        <taxon>Craniata</taxon>
        <taxon>Vertebrata</taxon>
        <taxon>Euteleostomi</taxon>
        <taxon>Actinopterygii</taxon>
        <taxon>Neopterygii</taxon>
        <taxon>Teleostei</taxon>
        <taxon>Protacanthopterygii</taxon>
        <taxon>Salmoniformes</taxon>
        <taxon>Salmonidae</taxon>
        <taxon>Salmoninae</taxon>
        <taxon>Oncorhynchus</taxon>
    </lineage>
</organism>
<dbReference type="GO" id="GO:0050830">
    <property type="term" value="P:defense response to Gram-positive bacterium"/>
    <property type="evidence" value="ECO:0007669"/>
    <property type="project" value="TreeGrafter"/>
</dbReference>